<keyword evidence="3" id="KW-1185">Reference proteome</keyword>
<name>A0A8S1LDI7_9CILI</name>
<dbReference type="AlphaFoldDB" id="A0A8S1LDI7"/>
<feature type="domain" description="EF-hand" evidence="1">
    <location>
        <begin position="490"/>
        <end position="525"/>
    </location>
</feature>
<reference evidence="2" key="1">
    <citation type="submission" date="2021-01" db="EMBL/GenBank/DDBJ databases">
        <authorList>
            <consortium name="Genoscope - CEA"/>
            <person name="William W."/>
        </authorList>
    </citation>
    <scope>NUCLEOTIDE SEQUENCE</scope>
</reference>
<protein>
    <recommendedName>
        <fullName evidence="1">EF-hand domain-containing protein</fullName>
    </recommendedName>
</protein>
<dbReference type="InterPro" id="IPR018247">
    <property type="entry name" value="EF_Hand_1_Ca_BS"/>
</dbReference>
<gene>
    <name evidence="2" type="ORF">PSON_ATCC_30995.1.T0150051</name>
</gene>
<accession>A0A8S1LDI7</accession>
<dbReference type="PROSITE" id="PS00018">
    <property type="entry name" value="EF_HAND_1"/>
    <property type="match status" value="1"/>
</dbReference>
<evidence type="ECO:0000313" key="3">
    <source>
        <dbReference type="Proteomes" id="UP000692954"/>
    </source>
</evidence>
<sequence length="590" mass="68871">MSTKNINKLKLNALTSPASSNIRISKNTTLQMSCNGLSPKILSKSPNYSQYIPHQLSQIYSPPKEKLSSLINISQSERYVYSFRIPTLRIKEKCFFKKQQQQKLGQSSLEINLNTNTSSIFIFRGSIQEISQLKVIQMTRAELQAKSTSIYQARQNLLQKIQKNLNVPKSYTLLSLGNYEAIQFMEEIPINCNILFLSKTVNQDFWSIILNYHNFQFTTQKFIRILTIISKINDLNDLIKFIYDKDVFYTYMEVKEMVLNEDLLLMKRNSIIMKDFYKSINVYDQEKQQLIDEPVSQNYIEKKDSQKDEQDKEMKKDFTLLNLNPNPNDFQHILEKEGLLNSSIKRAKSRYLKLPNFRTQYGEILKQQTIKQKHQNKYTNIPDHIARNILHMTHYNLPQLMKETGFDRQEIYEIFSRYKALLSYECSQIPGLTKEMIPSGISREAFNAGLEELSMAPPGVVDQIFKFFAKQNSLGFEGFLKAINLIRAKGNENKIELILKLIDENENGLLSYEEIKNRCSFMMEEMLKDSKGELSVNNMIEYVTRSIFDAVKMNYDEEIPIDKIRKLIESKTHEAQVLIMMCCGDVDYLK</sequence>
<proteinExistence type="predicted"/>
<evidence type="ECO:0000259" key="1">
    <source>
        <dbReference type="PROSITE" id="PS50222"/>
    </source>
</evidence>
<organism evidence="2 3">
    <name type="scientific">Paramecium sonneborni</name>
    <dbReference type="NCBI Taxonomy" id="65129"/>
    <lineage>
        <taxon>Eukaryota</taxon>
        <taxon>Sar</taxon>
        <taxon>Alveolata</taxon>
        <taxon>Ciliophora</taxon>
        <taxon>Intramacronucleata</taxon>
        <taxon>Oligohymenophorea</taxon>
        <taxon>Peniculida</taxon>
        <taxon>Parameciidae</taxon>
        <taxon>Paramecium</taxon>
    </lineage>
</organism>
<dbReference type="InterPro" id="IPR002048">
    <property type="entry name" value="EF_hand_dom"/>
</dbReference>
<dbReference type="GO" id="GO:0005509">
    <property type="term" value="F:calcium ion binding"/>
    <property type="evidence" value="ECO:0007669"/>
    <property type="project" value="InterPro"/>
</dbReference>
<dbReference type="EMBL" id="CAJJDN010000015">
    <property type="protein sequence ID" value="CAD8060944.1"/>
    <property type="molecule type" value="Genomic_DNA"/>
</dbReference>
<dbReference type="Proteomes" id="UP000692954">
    <property type="component" value="Unassembled WGS sequence"/>
</dbReference>
<dbReference type="PROSITE" id="PS50222">
    <property type="entry name" value="EF_HAND_2"/>
    <property type="match status" value="1"/>
</dbReference>
<evidence type="ECO:0000313" key="2">
    <source>
        <dbReference type="EMBL" id="CAD8060944.1"/>
    </source>
</evidence>
<comment type="caution">
    <text evidence="2">The sequence shown here is derived from an EMBL/GenBank/DDBJ whole genome shotgun (WGS) entry which is preliminary data.</text>
</comment>
<dbReference type="OrthoDB" id="288288at2759"/>